<reference evidence="1" key="1">
    <citation type="submission" date="2021-06" db="EMBL/GenBank/DDBJ databases">
        <authorList>
            <person name="Kallberg Y."/>
            <person name="Tangrot J."/>
            <person name="Rosling A."/>
        </authorList>
    </citation>
    <scope>NUCLEOTIDE SEQUENCE</scope>
    <source>
        <strain evidence="1">MA453B</strain>
    </source>
</reference>
<sequence length="56" mass="6427">DLCEICTLFKANLLATKKDIDEYNKVQVEFNKHKEAEQSLVLVKRPPILTIVSLLL</sequence>
<evidence type="ECO:0000313" key="2">
    <source>
        <dbReference type="Proteomes" id="UP000789405"/>
    </source>
</evidence>
<organism evidence="1 2">
    <name type="scientific">Dentiscutata erythropus</name>
    <dbReference type="NCBI Taxonomy" id="1348616"/>
    <lineage>
        <taxon>Eukaryota</taxon>
        <taxon>Fungi</taxon>
        <taxon>Fungi incertae sedis</taxon>
        <taxon>Mucoromycota</taxon>
        <taxon>Glomeromycotina</taxon>
        <taxon>Glomeromycetes</taxon>
        <taxon>Diversisporales</taxon>
        <taxon>Gigasporaceae</taxon>
        <taxon>Dentiscutata</taxon>
    </lineage>
</organism>
<dbReference type="EMBL" id="CAJVPY010003221">
    <property type="protein sequence ID" value="CAG8585289.1"/>
    <property type="molecule type" value="Genomic_DNA"/>
</dbReference>
<comment type="caution">
    <text evidence="1">The sequence shown here is derived from an EMBL/GenBank/DDBJ whole genome shotgun (WGS) entry which is preliminary data.</text>
</comment>
<dbReference type="AlphaFoldDB" id="A0A9N9C108"/>
<dbReference type="OrthoDB" id="2407452at2759"/>
<proteinExistence type="predicted"/>
<accession>A0A9N9C108</accession>
<name>A0A9N9C108_9GLOM</name>
<gene>
    <name evidence="1" type="ORF">DERYTH_LOCUS6893</name>
</gene>
<feature type="non-terminal residue" evidence="1">
    <location>
        <position position="56"/>
    </location>
</feature>
<evidence type="ECO:0000313" key="1">
    <source>
        <dbReference type="EMBL" id="CAG8585289.1"/>
    </source>
</evidence>
<dbReference type="Proteomes" id="UP000789405">
    <property type="component" value="Unassembled WGS sequence"/>
</dbReference>
<keyword evidence="2" id="KW-1185">Reference proteome</keyword>
<protein>
    <submittedName>
        <fullName evidence="1">17997_t:CDS:1</fullName>
    </submittedName>
</protein>